<organism evidence="1 2">
    <name type="scientific">Holdemania filiformis DSM 12042</name>
    <dbReference type="NCBI Taxonomy" id="545696"/>
    <lineage>
        <taxon>Bacteria</taxon>
        <taxon>Bacillati</taxon>
        <taxon>Bacillota</taxon>
        <taxon>Erysipelotrichia</taxon>
        <taxon>Erysipelotrichales</taxon>
        <taxon>Erysipelotrichaceae</taxon>
        <taxon>Holdemania</taxon>
    </lineage>
</organism>
<evidence type="ECO:0000313" key="1">
    <source>
        <dbReference type="EMBL" id="EEF67384.1"/>
    </source>
</evidence>
<proteinExistence type="predicted"/>
<dbReference type="STRING" id="545696.HOLDEFILI_02470"/>
<comment type="caution">
    <text evidence="1">The sequence shown here is derived from an EMBL/GenBank/DDBJ whole genome shotgun (WGS) entry which is preliminary data.</text>
</comment>
<reference evidence="1 2" key="1">
    <citation type="submission" date="2008-12" db="EMBL/GenBank/DDBJ databases">
        <authorList>
            <person name="Fulton L."/>
            <person name="Clifton S."/>
            <person name="Fulton B."/>
            <person name="Xu J."/>
            <person name="Minx P."/>
            <person name="Pepin K.H."/>
            <person name="Johnson M."/>
            <person name="Bhonagiri V."/>
            <person name="Nash W.E."/>
            <person name="Mardis E.R."/>
            <person name="Wilson R.K."/>
        </authorList>
    </citation>
    <scope>NUCLEOTIDE SEQUENCE [LARGE SCALE GENOMIC DNA]</scope>
    <source>
        <strain evidence="1 2">DSM 12042</strain>
    </source>
</reference>
<dbReference type="HOGENOM" id="CLU_2935253_0_0_9"/>
<dbReference type="Proteomes" id="UP000005950">
    <property type="component" value="Unassembled WGS sequence"/>
</dbReference>
<accession>B9Y9G4</accession>
<sequence>MVTEMINLKKKKFPLSGKLMKLDAIFLIPQKLMGRIVMKNCWVKLWQGSEITAWLPQNAE</sequence>
<name>B9Y9G4_9FIRM</name>
<evidence type="ECO:0000313" key="2">
    <source>
        <dbReference type="Proteomes" id="UP000005950"/>
    </source>
</evidence>
<dbReference type="EMBL" id="ACCF01000143">
    <property type="protein sequence ID" value="EEF67384.1"/>
    <property type="molecule type" value="Genomic_DNA"/>
</dbReference>
<reference evidence="1 2" key="2">
    <citation type="submission" date="2009-02" db="EMBL/GenBank/DDBJ databases">
        <title>Draft genome sequence of Holdemania filiformis DSM 12042.</title>
        <authorList>
            <person name="Sudarsanam P."/>
            <person name="Ley R."/>
            <person name="Guruge J."/>
            <person name="Turnbaugh P.J."/>
            <person name="Mahowald M."/>
            <person name="Liep D."/>
            <person name="Gordon J."/>
        </authorList>
    </citation>
    <scope>NUCLEOTIDE SEQUENCE [LARGE SCALE GENOMIC DNA]</scope>
    <source>
        <strain evidence="1 2">DSM 12042</strain>
    </source>
</reference>
<protein>
    <submittedName>
        <fullName evidence="1">Uncharacterized protein</fullName>
    </submittedName>
</protein>
<gene>
    <name evidence="1" type="ORF">HOLDEFILI_02470</name>
</gene>
<dbReference type="AlphaFoldDB" id="B9Y9G4"/>